<feature type="region of interest" description="Disordered" evidence="8">
    <location>
        <begin position="26"/>
        <end position="48"/>
    </location>
</feature>
<sequence>MKRSHLLAAAGLALVALAPLGRAQEVGRGQDQAEPPSATQAAPKARPEEAGRMLNALADGPGWRSYKARFVTDQGRVVDTANGRISHSEGQGYGMLLAVAAGDKDAFRRIWDWTRANLMVREDALLAWRWEPDKRPGVADMNNATDGDILVAWALAEAADGWADEGYRLAARRLAVDIARRTVLFRVEGGPLLLPGMSGFSAEDRTDGPVANLSYWIFPAFARLAAVAPEFEWARLSANGLDLVLRARFGQAQLPTEWISMRGGTPKPASGFPTVFSYNAVRIPLYLAMAGITDRRYYEPFLRLWATSDPSGMPVIDTETNAVAGRFQEPGYGAIPAIAACAATGTALPPGFSEIAPSENYYPATLQLLAIATANVRYLSCLGR</sequence>
<dbReference type="OrthoDB" id="9766708at2"/>
<dbReference type="GO" id="GO:0008810">
    <property type="term" value="F:cellulase activity"/>
    <property type="evidence" value="ECO:0007669"/>
    <property type="project" value="UniProtKB-EC"/>
</dbReference>
<dbReference type="InterPro" id="IPR012341">
    <property type="entry name" value="6hp_glycosidase-like_sf"/>
</dbReference>
<dbReference type="InterPro" id="IPR008928">
    <property type="entry name" value="6-hairpin_glycosidase_sf"/>
</dbReference>
<evidence type="ECO:0000256" key="1">
    <source>
        <dbReference type="ARBA" id="ARBA00000966"/>
    </source>
</evidence>
<keyword evidence="9" id="KW-0732">Signal</keyword>
<evidence type="ECO:0000313" key="11">
    <source>
        <dbReference type="Proteomes" id="UP000410984"/>
    </source>
</evidence>
<dbReference type="Proteomes" id="UP000410984">
    <property type="component" value="Unassembled WGS sequence"/>
</dbReference>
<feature type="chain" id="PRO_5021364182" description="cellulase" evidence="9">
    <location>
        <begin position="24"/>
        <end position="384"/>
    </location>
</feature>
<dbReference type="AlphaFoldDB" id="A0A509ED95"/>
<dbReference type="Gene3D" id="1.50.10.10">
    <property type="match status" value="1"/>
</dbReference>
<feature type="signal peptide" evidence="9">
    <location>
        <begin position="1"/>
        <end position="23"/>
    </location>
</feature>
<dbReference type="EMBL" id="CABFPH010000022">
    <property type="protein sequence ID" value="VUD71439.1"/>
    <property type="molecule type" value="Genomic_DNA"/>
</dbReference>
<dbReference type="EC" id="3.2.1.4" evidence="3"/>
<proteinExistence type="inferred from homology"/>
<keyword evidence="5" id="KW-0136">Cellulose degradation</keyword>
<dbReference type="InterPro" id="IPR002037">
    <property type="entry name" value="Glyco_hydro_8"/>
</dbReference>
<gene>
    <name evidence="10" type="primary">celY</name>
    <name evidence="10" type="ORF">MET9862_02021</name>
</gene>
<dbReference type="SUPFAM" id="SSF48208">
    <property type="entry name" value="Six-hairpin glycosidases"/>
    <property type="match status" value="1"/>
</dbReference>
<evidence type="ECO:0000256" key="7">
    <source>
        <dbReference type="ARBA" id="ARBA00023326"/>
    </source>
</evidence>
<evidence type="ECO:0000256" key="4">
    <source>
        <dbReference type="ARBA" id="ARBA00022801"/>
    </source>
</evidence>
<accession>A0A509ED95</accession>
<comment type="catalytic activity">
    <reaction evidence="1">
        <text>Endohydrolysis of (1-&gt;4)-beta-D-glucosidic linkages in cellulose, lichenin and cereal beta-D-glucans.</text>
        <dbReference type="EC" id="3.2.1.4"/>
    </reaction>
</comment>
<keyword evidence="4 10" id="KW-0378">Hydrolase</keyword>
<keyword evidence="7" id="KW-0119">Carbohydrate metabolism</keyword>
<dbReference type="GO" id="GO:0030245">
    <property type="term" value="P:cellulose catabolic process"/>
    <property type="evidence" value="ECO:0007669"/>
    <property type="project" value="UniProtKB-KW"/>
</dbReference>
<evidence type="ECO:0000256" key="9">
    <source>
        <dbReference type="SAM" id="SignalP"/>
    </source>
</evidence>
<dbReference type="PRINTS" id="PR00735">
    <property type="entry name" value="GLHYDRLASE8"/>
</dbReference>
<name>A0A509ED95_9HYPH</name>
<comment type="similarity">
    <text evidence="2">Belongs to the glycosyl hydrolase 8 (cellulase D) family.</text>
</comment>
<keyword evidence="7" id="KW-0624">Polysaccharide degradation</keyword>
<evidence type="ECO:0000256" key="2">
    <source>
        <dbReference type="ARBA" id="ARBA00009209"/>
    </source>
</evidence>
<keyword evidence="11" id="KW-1185">Reference proteome</keyword>
<evidence type="ECO:0000256" key="8">
    <source>
        <dbReference type="SAM" id="MobiDB-lite"/>
    </source>
</evidence>
<protein>
    <recommendedName>
        <fullName evidence="3">cellulase</fullName>
        <ecNumber evidence="3">3.2.1.4</ecNumber>
    </recommendedName>
</protein>
<organism evidence="10 11">
    <name type="scientific">Methylobacterium symbioticum</name>
    <dbReference type="NCBI Taxonomy" id="2584084"/>
    <lineage>
        <taxon>Bacteria</taxon>
        <taxon>Pseudomonadati</taxon>
        <taxon>Pseudomonadota</taxon>
        <taxon>Alphaproteobacteria</taxon>
        <taxon>Hyphomicrobiales</taxon>
        <taxon>Methylobacteriaceae</taxon>
        <taxon>Methylobacterium</taxon>
    </lineage>
</organism>
<evidence type="ECO:0000256" key="6">
    <source>
        <dbReference type="ARBA" id="ARBA00023295"/>
    </source>
</evidence>
<evidence type="ECO:0000256" key="5">
    <source>
        <dbReference type="ARBA" id="ARBA00023001"/>
    </source>
</evidence>
<evidence type="ECO:0000256" key="3">
    <source>
        <dbReference type="ARBA" id="ARBA00012601"/>
    </source>
</evidence>
<evidence type="ECO:0000313" key="10">
    <source>
        <dbReference type="EMBL" id="VUD71439.1"/>
    </source>
</evidence>
<reference evidence="10 11" key="1">
    <citation type="submission" date="2019-06" db="EMBL/GenBank/DDBJ databases">
        <authorList>
            <person name="Rodrigo-Torres L."/>
            <person name="Arahal R. D."/>
            <person name="Lucena T."/>
        </authorList>
    </citation>
    <scope>NUCLEOTIDE SEQUENCE [LARGE SCALE GENOMIC DNA]</scope>
    <source>
        <strain evidence="10 11">SB0023/3</strain>
    </source>
</reference>
<dbReference type="Pfam" id="PF01270">
    <property type="entry name" value="Glyco_hydro_8"/>
    <property type="match status" value="1"/>
</dbReference>
<dbReference type="RefSeq" id="WP_142582868.1">
    <property type="nucleotide sequence ID" value="NZ_CABFPH010000022.1"/>
</dbReference>
<keyword evidence="6 10" id="KW-0326">Glycosidase</keyword>